<reference evidence="2" key="1">
    <citation type="submission" date="2014-11" db="EMBL/GenBank/DDBJ databases">
        <authorList>
            <person name="Amaro Gonzalez C."/>
        </authorList>
    </citation>
    <scope>NUCLEOTIDE SEQUENCE</scope>
</reference>
<sequence>MVKTNKKKTRWIVKSAMKSDNKK</sequence>
<accession>A0A0E9RPI1</accession>
<evidence type="ECO:0000256" key="1">
    <source>
        <dbReference type="SAM" id="MobiDB-lite"/>
    </source>
</evidence>
<dbReference type="EMBL" id="GBXM01078324">
    <property type="protein sequence ID" value="JAH30253.1"/>
    <property type="molecule type" value="Transcribed_RNA"/>
</dbReference>
<dbReference type="AlphaFoldDB" id="A0A0E9RPI1"/>
<name>A0A0E9RPI1_ANGAN</name>
<proteinExistence type="predicted"/>
<reference evidence="2" key="2">
    <citation type="journal article" date="2015" name="Fish Shellfish Immunol.">
        <title>Early steps in the European eel (Anguilla anguilla)-Vibrio vulnificus interaction in the gills: Role of the RtxA13 toxin.</title>
        <authorList>
            <person name="Callol A."/>
            <person name="Pajuelo D."/>
            <person name="Ebbesson L."/>
            <person name="Teles M."/>
            <person name="MacKenzie S."/>
            <person name="Amaro C."/>
        </authorList>
    </citation>
    <scope>NUCLEOTIDE SEQUENCE</scope>
</reference>
<protein>
    <submittedName>
        <fullName evidence="2">Uncharacterized protein</fullName>
    </submittedName>
</protein>
<evidence type="ECO:0000313" key="2">
    <source>
        <dbReference type="EMBL" id="JAH30253.1"/>
    </source>
</evidence>
<organism evidence="2">
    <name type="scientific">Anguilla anguilla</name>
    <name type="common">European freshwater eel</name>
    <name type="synonym">Muraena anguilla</name>
    <dbReference type="NCBI Taxonomy" id="7936"/>
    <lineage>
        <taxon>Eukaryota</taxon>
        <taxon>Metazoa</taxon>
        <taxon>Chordata</taxon>
        <taxon>Craniata</taxon>
        <taxon>Vertebrata</taxon>
        <taxon>Euteleostomi</taxon>
        <taxon>Actinopterygii</taxon>
        <taxon>Neopterygii</taxon>
        <taxon>Teleostei</taxon>
        <taxon>Anguilliformes</taxon>
        <taxon>Anguillidae</taxon>
        <taxon>Anguilla</taxon>
    </lineage>
</organism>
<feature type="compositionally biased region" description="Basic residues" evidence="1">
    <location>
        <begin position="1"/>
        <end position="11"/>
    </location>
</feature>
<feature type="region of interest" description="Disordered" evidence="1">
    <location>
        <begin position="1"/>
        <end position="23"/>
    </location>
</feature>